<evidence type="ECO:0000256" key="1">
    <source>
        <dbReference type="SAM" id="Coils"/>
    </source>
</evidence>
<evidence type="ECO:0000313" key="2">
    <source>
        <dbReference type="EMBL" id="MEZ0476152.1"/>
    </source>
</evidence>
<proteinExistence type="predicted"/>
<organism evidence="2 3">
    <name type="scientific">Luteimonas salinilitoris</name>
    <dbReference type="NCBI Taxonomy" id="3237697"/>
    <lineage>
        <taxon>Bacteria</taxon>
        <taxon>Pseudomonadati</taxon>
        <taxon>Pseudomonadota</taxon>
        <taxon>Gammaproteobacteria</taxon>
        <taxon>Lysobacterales</taxon>
        <taxon>Lysobacteraceae</taxon>
        <taxon>Luteimonas</taxon>
    </lineage>
</organism>
<comment type="caution">
    <text evidence="2">The sequence shown here is derived from an EMBL/GenBank/DDBJ whole genome shotgun (WGS) entry which is preliminary data.</text>
</comment>
<keyword evidence="3" id="KW-1185">Reference proteome</keyword>
<reference evidence="2 3" key="1">
    <citation type="submission" date="2024-07" db="EMBL/GenBank/DDBJ databases">
        <title>Luteimonas salilacus sp. nov., isolated from the shore soil of Salt Lake in Tibet of China.</title>
        <authorList>
            <person name="Zhang X."/>
            <person name="Li A."/>
        </authorList>
    </citation>
    <scope>NUCLEOTIDE SEQUENCE [LARGE SCALE GENOMIC DNA]</scope>
    <source>
        <strain evidence="2 3">B3-2-R+30</strain>
    </source>
</reference>
<accession>A0ABV4HTR2</accession>
<sequence length="331" mass="36545">MNEFLQVSAGTGTAVSERWRQPVVDLQPFALPSVFWHPGYLDDPDLAEHVPFVFWLVEAIRPGLVVAIGAECGTSYFACCQAIQRLAMDARCLHLGSVGEQGEDAADSQARQRFRDYNKLNFSAFSSVGSGRADSRSVRLEDGSVDLLSICAPVEQGDLPDLLAGLQSKLSERSVVLVHGIDRHKKGGAIADSYAEACRGLPHFEFMHGGGLGLIGTGKELPPLLTRLFEADDDQEIKLAVRQMFWRLGQACAASLALGESETIIRNLKKKQRELEKRMHASDQALGVSKAECARLSNTLETIVSSRSWRLTEPLRSVVRRLRSLLDRRRM</sequence>
<protein>
    <recommendedName>
        <fullName evidence="4">Class I SAM-dependent methyltransferase</fullName>
    </recommendedName>
</protein>
<evidence type="ECO:0008006" key="4">
    <source>
        <dbReference type="Google" id="ProtNLM"/>
    </source>
</evidence>
<feature type="coiled-coil region" evidence="1">
    <location>
        <begin position="258"/>
        <end position="285"/>
    </location>
</feature>
<dbReference type="EMBL" id="JBFWIC010000028">
    <property type="protein sequence ID" value="MEZ0476152.1"/>
    <property type="molecule type" value="Genomic_DNA"/>
</dbReference>
<dbReference type="RefSeq" id="WP_370563719.1">
    <property type="nucleotide sequence ID" value="NZ_JBFWIB010000004.1"/>
</dbReference>
<gene>
    <name evidence="2" type="ORF">AB6713_16250</name>
</gene>
<evidence type="ECO:0000313" key="3">
    <source>
        <dbReference type="Proteomes" id="UP001566331"/>
    </source>
</evidence>
<name>A0ABV4HTR2_9GAMM</name>
<dbReference type="Proteomes" id="UP001566331">
    <property type="component" value="Unassembled WGS sequence"/>
</dbReference>
<keyword evidence="1" id="KW-0175">Coiled coil</keyword>